<gene>
    <name evidence="2" type="ORF">Pcinc_011368</name>
</gene>
<dbReference type="AlphaFoldDB" id="A0AAE1G3R3"/>
<sequence length="155" mass="16918">MKVSESATQADTLRQAVASILTHPSPKPLAEEQISIPRGDGNSPRKRPRSHIPTTEEDSATLTPAKKQHQDATLNDISSLLLQFAQRFDKLESGMSIVKGSNSQLQQDREKGKTNLPFSSSSSPSCSLCQFNAFFLTVTQPTTLFSSYLLANAHT</sequence>
<feature type="region of interest" description="Disordered" evidence="1">
    <location>
        <begin position="19"/>
        <end position="70"/>
    </location>
</feature>
<name>A0AAE1G3R3_PETCI</name>
<organism evidence="2 3">
    <name type="scientific">Petrolisthes cinctipes</name>
    <name type="common">Flat porcelain crab</name>
    <dbReference type="NCBI Taxonomy" id="88211"/>
    <lineage>
        <taxon>Eukaryota</taxon>
        <taxon>Metazoa</taxon>
        <taxon>Ecdysozoa</taxon>
        <taxon>Arthropoda</taxon>
        <taxon>Crustacea</taxon>
        <taxon>Multicrustacea</taxon>
        <taxon>Malacostraca</taxon>
        <taxon>Eumalacostraca</taxon>
        <taxon>Eucarida</taxon>
        <taxon>Decapoda</taxon>
        <taxon>Pleocyemata</taxon>
        <taxon>Anomura</taxon>
        <taxon>Galatheoidea</taxon>
        <taxon>Porcellanidae</taxon>
        <taxon>Petrolisthes</taxon>
    </lineage>
</organism>
<evidence type="ECO:0000313" key="3">
    <source>
        <dbReference type="Proteomes" id="UP001286313"/>
    </source>
</evidence>
<reference evidence="2" key="1">
    <citation type="submission" date="2023-10" db="EMBL/GenBank/DDBJ databases">
        <title>Genome assemblies of two species of porcelain crab, Petrolisthes cinctipes and Petrolisthes manimaculis (Anomura: Porcellanidae).</title>
        <authorList>
            <person name="Angst P."/>
        </authorList>
    </citation>
    <scope>NUCLEOTIDE SEQUENCE</scope>
    <source>
        <strain evidence="2">PB745_01</strain>
        <tissue evidence="2">Gill</tissue>
    </source>
</reference>
<protein>
    <submittedName>
        <fullName evidence="2">Uncharacterized protein</fullName>
    </submittedName>
</protein>
<comment type="caution">
    <text evidence="2">The sequence shown here is derived from an EMBL/GenBank/DDBJ whole genome shotgun (WGS) entry which is preliminary data.</text>
</comment>
<evidence type="ECO:0000256" key="1">
    <source>
        <dbReference type="SAM" id="MobiDB-lite"/>
    </source>
</evidence>
<dbReference type="Proteomes" id="UP001286313">
    <property type="component" value="Unassembled WGS sequence"/>
</dbReference>
<feature type="region of interest" description="Disordered" evidence="1">
    <location>
        <begin position="100"/>
        <end position="123"/>
    </location>
</feature>
<keyword evidence="3" id="KW-1185">Reference proteome</keyword>
<dbReference type="EMBL" id="JAWQEG010000891">
    <property type="protein sequence ID" value="KAK3884357.1"/>
    <property type="molecule type" value="Genomic_DNA"/>
</dbReference>
<proteinExistence type="predicted"/>
<evidence type="ECO:0000313" key="2">
    <source>
        <dbReference type="EMBL" id="KAK3884357.1"/>
    </source>
</evidence>
<accession>A0AAE1G3R3</accession>